<keyword evidence="1" id="KW-0732">Signal</keyword>
<accession>A0ABV2KM12</accession>
<proteinExistence type="predicted"/>
<name>A0ABV2KM12_9HYPH</name>
<dbReference type="Proteomes" id="UP001549143">
    <property type="component" value="Unassembled WGS sequence"/>
</dbReference>
<evidence type="ECO:0008006" key="4">
    <source>
        <dbReference type="Google" id="ProtNLM"/>
    </source>
</evidence>
<evidence type="ECO:0000313" key="3">
    <source>
        <dbReference type="Proteomes" id="UP001549143"/>
    </source>
</evidence>
<evidence type="ECO:0000256" key="1">
    <source>
        <dbReference type="SAM" id="SignalP"/>
    </source>
</evidence>
<reference evidence="2 3" key="1">
    <citation type="submission" date="2024-06" db="EMBL/GenBank/DDBJ databases">
        <title>Genomic Encyclopedia of Type Strains, Phase IV (KMG-IV): sequencing the most valuable type-strain genomes for metagenomic binning, comparative biology and taxonomic classification.</title>
        <authorList>
            <person name="Goeker M."/>
        </authorList>
    </citation>
    <scope>NUCLEOTIDE SEQUENCE [LARGE SCALE GENOMIC DNA]</scope>
    <source>
        <strain evidence="2 3">DSM 19730</strain>
    </source>
</reference>
<gene>
    <name evidence="2" type="ORF">ABID44_002193</name>
</gene>
<evidence type="ECO:0000313" key="2">
    <source>
        <dbReference type="EMBL" id="MET3661862.1"/>
    </source>
</evidence>
<protein>
    <recommendedName>
        <fullName evidence="4">DUF680 domain-containing protein</fullName>
    </recommendedName>
</protein>
<organism evidence="2 3">
    <name type="scientific">Aquamicrobium ahrensii</name>
    <dbReference type="NCBI Taxonomy" id="469551"/>
    <lineage>
        <taxon>Bacteria</taxon>
        <taxon>Pseudomonadati</taxon>
        <taxon>Pseudomonadota</taxon>
        <taxon>Alphaproteobacteria</taxon>
        <taxon>Hyphomicrobiales</taxon>
        <taxon>Phyllobacteriaceae</taxon>
        <taxon>Aquamicrobium</taxon>
    </lineage>
</organism>
<sequence length="78" mass="7610">MKTAIVALSALLVLSGVGMAASGPAQAPAASCVAVDRTTGKKVKVDCASTGSISKAANEGRTSGPRLGIDVNPFVPGL</sequence>
<comment type="caution">
    <text evidence="2">The sequence shown here is derived from an EMBL/GenBank/DDBJ whole genome shotgun (WGS) entry which is preliminary data.</text>
</comment>
<keyword evidence="3" id="KW-1185">Reference proteome</keyword>
<feature type="signal peptide" evidence="1">
    <location>
        <begin position="1"/>
        <end position="20"/>
    </location>
</feature>
<dbReference type="RefSeq" id="WP_354151736.1">
    <property type="nucleotide sequence ID" value="NZ_JBEPMN010000007.1"/>
</dbReference>
<dbReference type="EMBL" id="JBEPMN010000007">
    <property type="protein sequence ID" value="MET3661862.1"/>
    <property type="molecule type" value="Genomic_DNA"/>
</dbReference>
<feature type="chain" id="PRO_5046907965" description="DUF680 domain-containing protein" evidence="1">
    <location>
        <begin position="21"/>
        <end position="78"/>
    </location>
</feature>